<evidence type="ECO:0000256" key="4">
    <source>
        <dbReference type="SAM" id="SignalP"/>
    </source>
</evidence>
<dbReference type="GO" id="GO:0004540">
    <property type="term" value="F:RNA nuclease activity"/>
    <property type="evidence" value="ECO:0007669"/>
    <property type="project" value="InterPro"/>
</dbReference>
<feature type="region of interest" description="Disordered" evidence="3">
    <location>
        <begin position="26"/>
        <end position="45"/>
    </location>
</feature>
<proteinExistence type="predicted"/>
<dbReference type="GO" id="GO:0016787">
    <property type="term" value="F:hydrolase activity"/>
    <property type="evidence" value="ECO:0007669"/>
    <property type="project" value="UniProtKB-KW"/>
</dbReference>
<gene>
    <name evidence="5" type="ORF">SI65_09275</name>
</gene>
<accession>A0A1E3B333</accession>
<sequence length="114" mass="12269">MVLFKNSFVVLALAATSALASPLVERETTSAESNLHHAPLSDGKTGSSYPHWFTNGYDKKGDGSLKEGLKNPLIKFGNGECDKPPSHSSNGSGKGDHYLLEFPVFPDGHEQIQL</sequence>
<dbReference type="GO" id="GO:0003723">
    <property type="term" value="F:RNA binding"/>
    <property type="evidence" value="ECO:0007669"/>
    <property type="project" value="InterPro"/>
</dbReference>
<dbReference type="SUPFAM" id="SSF53933">
    <property type="entry name" value="Microbial ribonucleases"/>
    <property type="match status" value="1"/>
</dbReference>
<evidence type="ECO:0000313" key="5">
    <source>
        <dbReference type="EMBL" id="ODM15334.1"/>
    </source>
</evidence>
<keyword evidence="6" id="KW-1185">Reference proteome</keyword>
<dbReference type="EMBL" id="JXNT01000017">
    <property type="protein sequence ID" value="ODM15334.1"/>
    <property type="molecule type" value="Genomic_DNA"/>
</dbReference>
<keyword evidence="1" id="KW-0540">Nuclease</keyword>
<name>A0A1E3B333_ASPCR</name>
<dbReference type="Gene3D" id="3.10.450.30">
    <property type="entry name" value="Microbial ribonucleases"/>
    <property type="match status" value="1"/>
</dbReference>
<dbReference type="InterPro" id="IPR016191">
    <property type="entry name" value="Ribonuclease/ribotoxin"/>
</dbReference>
<dbReference type="STRING" id="573508.A0A1E3B333"/>
<reference evidence="5 6" key="1">
    <citation type="journal article" date="2016" name="BMC Genomics">
        <title>Comparative genomic and transcriptomic analyses of the Fuzhuan brick tea-fermentation fungus Aspergillus cristatus.</title>
        <authorList>
            <person name="Ge Y."/>
            <person name="Wang Y."/>
            <person name="Liu Y."/>
            <person name="Tan Y."/>
            <person name="Ren X."/>
            <person name="Zhang X."/>
            <person name="Hyde K.D."/>
            <person name="Liu Y."/>
            <person name="Liu Z."/>
        </authorList>
    </citation>
    <scope>NUCLEOTIDE SEQUENCE [LARGE SCALE GENOMIC DNA]</scope>
    <source>
        <strain evidence="5 6">GZAAS20.1005</strain>
    </source>
</reference>
<feature type="chain" id="PRO_5009123361" evidence="4">
    <location>
        <begin position="21"/>
        <end position="114"/>
    </location>
</feature>
<keyword evidence="4" id="KW-0732">Signal</keyword>
<feature type="signal peptide" evidence="4">
    <location>
        <begin position="1"/>
        <end position="20"/>
    </location>
</feature>
<comment type="caution">
    <text evidence="5">The sequence shown here is derived from an EMBL/GenBank/DDBJ whole genome shotgun (WGS) entry which is preliminary data.</text>
</comment>
<organism evidence="5 6">
    <name type="scientific">Aspergillus cristatus</name>
    <name type="common">Chinese Fuzhuan brick tea-fermentation fungus</name>
    <name type="synonym">Eurotium cristatum</name>
    <dbReference type="NCBI Taxonomy" id="573508"/>
    <lineage>
        <taxon>Eukaryota</taxon>
        <taxon>Fungi</taxon>
        <taxon>Dikarya</taxon>
        <taxon>Ascomycota</taxon>
        <taxon>Pezizomycotina</taxon>
        <taxon>Eurotiomycetes</taxon>
        <taxon>Eurotiomycetidae</taxon>
        <taxon>Eurotiales</taxon>
        <taxon>Aspergillaceae</taxon>
        <taxon>Aspergillus</taxon>
        <taxon>Aspergillus subgen. Aspergillus</taxon>
    </lineage>
</organism>
<protein>
    <submittedName>
        <fullName evidence="5">Uncharacterized protein</fullName>
    </submittedName>
</protein>
<dbReference type="AlphaFoldDB" id="A0A1E3B333"/>
<evidence type="ECO:0000256" key="1">
    <source>
        <dbReference type="ARBA" id="ARBA00022722"/>
    </source>
</evidence>
<evidence type="ECO:0000256" key="2">
    <source>
        <dbReference type="ARBA" id="ARBA00022801"/>
    </source>
</evidence>
<dbReference type="OrthoDB" id="4998592at2759"/>
<keyword evidence="2" id="KW-0378">Hydrolase</keyword>
<dbReference type="Proteomes" id="UP000094569">
    <property type="component" value="Unassembled WGS sequence"/>
</dbReference>
<dbReference type="VEuPathDB" id="FungiDB:SI65_09275"/>
<evidence type="ECO:0000313" key="6">
    <source>
        <dbReference type="Proteomes" id="UP000094569"/>
    </source>
</evidence>
<feature type="region of interest" description="Disordered" evidence="3">
    <location>
        <begin position="76"/>
        <end position="100"/>
    </location>
</feature>
<evidence type="ECO:0000256" key="3">
    <source>
        <dbReference type="SAM" id="MobiDB-lite"/>
    </source>
</evidence>